<dbReference type="Proteomes" id="UP001152797">
    <property type="component" value="Unassembled WGS sequence"/>
</dbReference>
<organism evidence="1">
    <name type="scientific">Cladocopium goreaui</name>
    <dbReference type="NCBI Taxonomy" id="2562237"/>
    <lineage>
        <taxon>Eukaryota</taxon>
        <taxon>Sar</taxon>
        <taxon>Alveolata</taxon>
        <taxon>Dinophyceae</taxon>
        <taxon>Suessiales</taxon>
        <taxon>Symbiodiniaceae</taxon>
        <taxon>Cladocopium</taxon>
    </lineage>
</organism>
<dbReference type="EMBL" id="CAMXCT030003307">
    <property type="protein sequence ID" value="CAL4790939.1"/>
    <property type="molecule type" value="Genomic_DNA"/>
</dbReference>
<accession>A0A9P1GAW7</accession>
<reference evidence="2 3" key="2">
    <citation type="submission" date="2024-05" db="EMBL/GenBank/DDBJ databases">
        <authorList>
            <person name="Chen Y."/>
            <person name="Shah S."/>
            <person name="Dougan E. K."/>
            <person name="Thang M."/>
            <person name="Chan C."/>
        </authorList>
    </citation>
    <scope>NUCLEOTIDE SEQUENCE [LARGE SCALE GENOMIC DNA]</scope>
</reference>
<evidence type="ECO:0000313" key="3">
    <source>
        <dbReference type="Proteomes" id="UP001152797"/>
    </source>
</evidence>
<protein>
    <submittedName>
        <fullName evidence="1">Uncharacterized protein</fullName>
    </submittedName>
</protein>
<reference evidence="1" key="1">
    <citation type="submission" date="2022-10" db="EMBL/GenBank/DDBJ databases">
        <authorList>
            <person name="Chen Y."/>
            <person name="Dougan E. K."/>
            <person name="Chan C."/>
            <person name="Rhodes N."/>
            <person name="Thang M."/>
        </authorList>
    </citation>
    <scope>NUCLEOTIDE SEQUENCE</scope>
</reference>
<dbReference type="EMBL" id="CAMXCT010003307">
    <property type="protein sequence ID" value="CAI4003627.1"/>
    <property type="molecule type" value="Genomic_DNA"/>
</dbReference>
<feature type="non-terminal residue" evidence="1">
    <location>
        <position position="1"/>
    </location>
</feature>
<evidence type="ECO:0000313" key="1">
    <source>
        <dbReference type="EMBL" id="CAI4003627.1"/>
    </source>
</evidence>
<dbReference type="EMBL" id="CAMXCT020003307">
    <property type="protein sequence ID" value="CAL1157002.1"/>
    <property type="molecule type" value="Genomic_DNA"/>
</dbReference>
<name>A0A9P1GAW7_9DINO</name>
<keyword evidence="3" id="KW-1185">Reference proteome</keyword>
<comment type="caution">
    <text evidence="1">The sequence shown here is derived from an EMBL/GenBank/DDBJ whole genome shotgun (WGS) entry which is preliminary data.</text>
</comment>
<evidence type="ECO:0000313" key="2">
    <source>
        <dbReference type="EMBL" id="CAL4790939.1"/>
    </source>
</evidence>
<sequence length="109" mass="12047">MEVFSEEPGLRDSATINRQFFGYHILTQRHLSNDQLGWLGGLDTVAGIHFFTNIPSKILGLGGTDQHGSPCTTLHVLRDELVHQMSSHHPKMLGVLESEVEQYCMSGAA</sequence>
<proteinExistence type="predicted"/>
<gene>
    <name evidence="1" type="ORF">C1SCF055_LOCUS29481</name>
</gene>
<dbReference type="AlphaFoldDB" id="A0A9P1GAW7"/>